<evidence type="ECO:0000313" key="2">
    <source>
        <dbReference type="EMBL" id="AWT08539.1"/>
    </source>
</evidence>
<dbReference type="EMBL" id="MF577036">
    <property type="protein sequence ID" value="AWT08539.1"/>
    <property type="molecule type" value="Genomic_DNA"/>
</dbReference>
<organism evidence="2">
    <name type="scientific">Fowl adenovirus 8b</name>
    <dbReference type="NCBI Taxonomy" id="586029"/>
    <lineage>
        <taxon>Viruses</taxon>
        <taxon>Varidnaviria</taxon>
        <taxon>Bamfordvirae</taxon>
        <taxon>Preplasmiviricota</taxon>
        <taxon>Polisuviricotina</taxon>
        <taxon>Pharingeaviricetes</taxon>
        <taxon>Rowavirales</taxon>
        <taxon>Adenoviridae</taxon>
        <taxon>Aviadenovirus</taxon>
        <taxon>Aviadenovirus hepatitidis</taxon>
        <taxon>Fowl aviadenovirus E</taxon>
    </lineage>
</organism>
<proteinExistence type="predicted"/>
<name>A0A2U9N503_9ADEN</name>
<feature type="compositionally biased region" description="Low complexity" evidence="1">
    <location>
        <begin position="21"/>
        <end position="41"/>
    </location>
</feature>
<feature type="region of interest" description="Disordered" evidence="1">
    <location>
        <begin position="1"/>
        <end position="41"/>
    </location>
</feature>
<evidence type="ECO:0000256" key="1">
    <source>
        <dbReference type="SAM" id="MobiDB-lite"/>
    </source>
</evidence>
<dbReference type="Proteomes" id="UP000317397">
    <property type="component" value="Segment"/>
</dbReference>
<accession>A0A2U9N503</accession>
<sequence>MSKVSSTRTVIPAAEESRGPSGSSFTVNSQSTSSTSNVVGSTDSCIPSVVAFRGPSGSILTASCCWLVSSRLSGS</sequence>
<reference evidence="2" key="1">
    <citation type="submission" date="2017-07" db="EMBL/GenBank/DDBJ databases">
        <title>complete genomic sequence of fowl adenovirus 8b strain QD2016.</title>
        <authorList>
            <person name="Hu Y."/>
            <person name="Wu Y."/>
            <person name="Zhang X."/>
        </authorList>
    </citation>
    <scope>NUCLEOTIDE SEQUENCE [LARGE SCALE GENOMIC DNA]</scope>
    <source>
        <strain evidence="2">QD2016</strain>
    </source>
</reference>
<protein>
    <submittedName>
        <fullName evidence="2">ORF32</fullName>
    </submittedName>
</protein>